<gene>
    <name evidence="1" type="ORF">GCM10009535_44080</name>
</gene>
<dbReference type="EMBL" id="BAAAGU010000048">
    <property type="protein sequence ID" value="GAA0659871.1"/>
    <property type="molecule type" value="Genomic_DNA"/>
</dbReference>
<evidence type="ECO:0000313" key="2">
    <source>
        <dbReference type="Proteomes" id="UP001500724"/>
    </source>
</evidence>
<organism evidence="1 2">
    <name type="scientific">Streptomyces thermocarboxydovorans</name>
    <dbReference type="NCBI Taxonomy" id="59298"/>
    <lineage>
        <taxon>Bacteria</taxon>
        <taxon>Bacillati</taxon>
        <taxon>Actinomycetota</taxon>
        <taxon>Actinomycetes</taxon>
        <taxon>Kitasatosporales</taxon>
        <taxon>Streptomycetaceae</taxon>
        <taxon>Streptomyces</taxon>
    </lineage>
</organism>
<accession>A0ABN1HMX4</accession>
<comment type="caution">
    <text evidence="1">The sequence shown here is derived from an EMBL/GenBank/DDBJ whole genome shotgun (WGS) entry which is preliminary data.</text>
</comment>
<sequence>MTDREHVDYWTLQGARLLLDRYDGWSRRIPDDPARWQNDLFPLIRGIRSAEMDGGRNLREIAFQLRLAADLFEESPAGTHAALKRIPRAATEERTPDVWREIAEHLENWNERVDRSTYVDTPLTTRELLLRFPRFRQILPIYFGQDGVAISDDMQDATTEEGIRMYIEETHPGCPWELPSVVSECYQAIAVFHTEEQMDCFFAGEAMGGGSGGSDDFVDFFPMFARLCIEHLREAHSPLWQPKRPWPRPDGTD</sequence>
<proteinExistence type="predicted"/>
<keyword evidence="2" id="KW-1185">Reference proteome</keyword>
<evidence type="ECO:0000313" key="1">
    <source>
        <dbReference type="EMBL" id="GAA0659871.1"/>
    </source>
</evidence>
<dbReference type="Proteomes" id="UP001500724">
    <property type="component" value="Unassembled WGS sequence"/>
</dbReference>
<evidence type="ECO:0008006" key="3">
    <source>
        <dbReference type="Google" id="ProtNLM"/>
    </source>
</evidence>
<protein>
    <recommendedName>
        <fullName evidence="3">Knr4/Smi1-like domain-containing protein</fullName>
    </recommendedName>
</protein>
<name>A0ABN1HMX4_9ACTN</name>
<reference evidence="1 2" key="1">
    <citation type="journal article" date="2019" name="Int. J. Syst. Evol. Microbiol.">
        <title>The Global Catalogue of Microorganisms (GCM) 10K type strain sequencing project: providing services to taxonomists for standard genome sequencing and annotation.</title>
        <authorList>
            <consortium name="The Broad Institute Genomics Platform"/>
            <consortium name="The Broad Institute Genome Sequencing Center for Infectious Disease"/>
            <person name="Wu L."/>
            <person name="Ma J."/>
        </authorList>
    </citation>
    <scope>NUCLEOTIDE SEQUENCE [LARGE SCALE GENOMIC DNA]</scope>
    <source>
        <strain evidence="1 2">JCM 10367</strain>
    </source>
</reference>